<dbReference type="GO" id="GO:0006260">
    <property type="term" value="P:DNA replication"/>
    <property type="evidence" value="ECO:0007669"/>
    <property type="project" value="TreeGrafter"/>
</dbReference>
<dbReference type="PANTHER" id="PTHR30050:SF4">
    <property type="entry name" value="ATP-BINDING PROTEIN RV3427C IN INSERTION SEQUENCE-RELATED"/>
    <property type="match status" value="1"/>
</dbReference>
<dbReference type="Pfam" id="PF01695">
    <property type="entry name" value="IstB_IS21"/>
    <property type="match status" value="1"/>
</dbReference>
<organism evidence="5 6">
    <name type="scientific">Syntrophaceticus schinkii</name>
    <dbReference type="NCBI Taxonomy" id="499207"/>
    <lineage>
        <taxon>Bacteria</taxon>
        <taxon>Bacillati</taxon>
        <taxon>Bacillota</taxon>
        <taxon>Clostridia</taxon>
        <taxon>Thermoanaerobacterales</taxon>
        <taxon>Thermoanaerobacterales Family III. Incertae Sedis</taxon>
        <taxon>Syntrophaceticus</taxon>
    </lineage>
</organism>
<accession>A0A0B7MPI4</accession>
<keyword evidence="6" id="KW-1185">Reference proteome</keyword>
<dbReference type="PIRSF" id="PIRSF003073">
    <property type="entry name" value="DNAC_TnpB_IstB"/>
    <property type="match status" value="1"/>
</dbReference>
<keyword evidence="2" id="KW-0547">Nucleotide-binding</keyword>
<reference evidence="6" key="1">
    <citation type="submission" date="2015-01" db="EMBL/GenBank/DDBJ databases">
        <authorList>
            <person name="Manzoor Shahid"/>
            <person name="Zubair Saima"/>
        </authorList>
    </citation>
    <scope>NUCLEOTIDE SEQUENCE [LARGE SCALE GENOMIC DNA]</scope>
    <source>
        <strain evidence="6">Sp3</strain>
    </source>
</reference>
<gene>
    <name evidence="5" type="ORF">SSCH_650008</name>
</gene>
<dbReference type="InterPro" id="IPR028350">
    <property type="entry name" value="DNAC/IstB-like"/>
</dbReference>
<dbReference type="SUPFAM" id="SSF52540">
    <property type="entry name" value="P-loop containing nucleoside triphosphate hydrolases"/>
    <property type="match status" value="1"/>
</dbReference>
<dbReference type="CDD" id="cd00009">
    <property type="entry name" value="AAA"/>
    <property type="match status" value="1"/>
</dbReference>
<dbReference type="InterPro" id="IPR002611">
    <property type="entry name" value="IstB_ATP-bd"/>
</dbReference>
<evidence type="ECO:0000256" key="3">
    <source>
        <dbReference type="ARBA" id="ARBA00022840"/>
    </source>
</evidence>
<evidence type="ECO:0000313" key="5">
    <source>
        <dbReference type="EMBL" id="CEO89926.1"/>
    </source>
</evidence>
<dbReference type="AlphaFoldDB" id="A0A0B7MPI4"/>
<dbReference type="RefSeq" id="WP_044665772.1">
    <property type="nucleotide sequence ID" value="NZ_CDRZ01000264.1"/>
</dbReference>
<evidence type="ECO:0000259" key="4">
    <source>
        <dbReference type="SMART" id="SM00382"/>
    </source>
</evidence>
<dbReference type="InterPro" id="IPR003593">
    <property type="entry name" value="AAA+_ATPase"/>
</dbReference>
<evidence type="ECO:0000313" key="6">
    <source>
        <dbReference type="Proteomes" id="UP000046155"/>
    </source>
</evidence>
<feature type="domain" description="AAA+ ATPase" evidence="4">
    <location>
        <begin position="98"/>
        <end position="231"/>
    </location>
</feature>
<evidence type="ECO:0000256" key="1">
    <source>
        <dbReference type="ARBA" id="ARBA00008059"/>
    </source>
</evidence>
<dbReference type="InterPro" id="IPR027417">
    <property type="entry name" value="P-loop_NTPase"/>
</dbReference>
<evidence type="ECO:0000256" key="2">
    <source>
        <dbReference type="ARBA" id="ARBA00022741"/>
    </source>
</evidence>
<dbReference type="InterPro" id="IPR047661">
    <property type="entry name" value="IstB"/>
</dbReference>
<dbReference type="GO" id="GO:0005524">
    <property type="term" value="F:ATP binding"/>
    <property type="evidence" value="ECO:0007669"/>
    <property type="project" value="UniProtKB-KW"/>
</dbReference>
<comment type="similarity">
    <text evidence="1">Belongs to the IS21/IS1162 putative ATP-binding protein family.</text>
</comment>
<dbReference type="Proteomes" id="UP000046155">
    <property type="component" value="Unassembled WGS sequence"/>
</dbReference>
<proteinExistence type="inferred from homology"/>
<dbReference type="PANTHER" id="PTHR30050">
    <property type="entry name" value="CHROMOSOMAL REPLICATION INITIATOR PROTEIN DNAA"/>
    <property type="match status" value="1"/>
</dbReference>
<name>A0A0B7MPI4_9FIRM</name>
<keyword evidence="3" id="KW-0067">ATP-binding</keyword>
<dbReference type="EMBL" id="CDRZ01000264">
    <property type="protein sequence ID" value="CEO89926.1"/>
    <property type="molecule type" value="Genomic_DNA"/>
</dbReference>
<dbReference type="Gene3D" id="3.40.50.300">
    <property type="entry name" value="P-loop containing nucleotide triphosphate hydrolases"/>
    <property type="match status" value="1"/>
</dbReference>
<dbReference type="OrthoDB" id="9776217at2"/>
<dbReference type="SMART" id="SM00382">
    <property type="entry name" value="AAA"/>
    <property type="match status" value="1"/>
</dbReference>
<sequence>MTNQTLDKLNSMKLRAMEQEYRRQIELPANAALSFDERLAMIVDAEWLAKANNRLQRFLRKANLREPSANLENINFDHKRNLDKTTIARLADCSWIKEGKNLIITGATGTGKTYLVSAFGNAACRKSLKVHSYRVNRLLTDLAISRGDGSYNRLLKDLKKPDLLILDDFGMAPIDPCACRDLLEVIDDRHGRKSIAISAQLPVAKWHAVFEDATIADAVLDRVVNNAYRIELKGPSLRPHIPQNEGDDSTTE</sequence>
<dbReference type="NCBIfam" id="NF038214">
    <property type="entry name" value="IS21_help_AAA"/>
    <property type="match status" value="1"/>
</dbReference>
<protein>
    <recommendedName>
        <fullName evidence="4">AAA+ ATPase domain-containing protein</fullName>
    </recommendedName>
</protein>